<reference evidence="6" key="1">
    <citation type="submission" date="2015-08" db="EMBL/GenBank/DDBJ databases">
        <title>Fjat-10028 dsm 16317.</title>
        <authorList>
            <person name="Liu B."/>
            <person name="Wang J."/>
            <person name="Zhu Y."/>
            <person name="Liu G."/>
            <person name="Chen Q."/>
            <person name="Chen Z."/>
            <person name="Lan J."/>
            <person name="Che J."/>
            <person name="Ge C."/>
            <person name="Shi H."/>
            <person name="Pan Z."/>
            <person name="Liu X."/>
        </authorList>
    </citation>
    <scope>NUCLEOTIDE SEQUENCE [LARGE SCALE GENOMIC DNA]</scope>
    <source>
        <strain evidence="6">DSM 16317</strain>
    </source>
</reference>
<evidence type="ECO:0000256" key="1">
    <source>
        <dbReference type="ARBA" id="ARBA00023015"/>
    </source>
</evidence>
<dbReference type="InterPro" id="IPR000835">
    <property type="entry name" value="HTH_MarR-typ"/>
</dbReference>
<keyword evidence="3" id="KW-0804">Transcription</keyword>
<proteinExistence type="predicted"/>
<gene>
    <name evidence="5" type="ORF">AMD00_18325</name>
</gene>
<dbReference type="STRING" id="263475.AMD00_18325"/>
<dbReference type="GO" id="GO:0003677">
    <property type="term" value="F:DNA binding"/>
    <property type="evidence" value="ECO:0007669"/>
    <property type="project" value="UniProtKB-KW"/>
</dbReference>
<keyword evidence="1" id="KW-0805">Transcription regulation</keyword>
<sequence length="144" mass="16076">MRDTNIFKLIHAVELVNNANIIRFSQMFPHNIGISPILALSELKINGAQKQTVLADKLGYTPGAMTNIATKLVKNGFAERQYNANDRRHVLLAITEMGSKVLIDAQSKGHDLAMELFSVLSEEEVDQYLAIQNKLLKNVAKEEL</sequence>
<evidence type="ECO:0000259" key="4">
    <source>
        <dbReference type="PROSITE" id="PS50995"/>
    </source>
</evidence>
<dbReference type="GeneID" id="301138053"/>
<dbReference type="PROSITE" id="PS50995">
    <property type="entry name" value="HTH_MARR_2"/>
    <property type="match status" value="1"/>
</dbReference>
<dbReference type="Gene3D" id="1.10.10.10">
    <property type="entry name" value="Winged helix-like DNA-binding domain superfamily/Winged helix DNA-binding domain"/>
    <property type="match status" value="1"/>
</dbReference>
<dbReference type="EMBL" id="LILB01000007">
    <property type="protein sequence ID" value="KOO48352.1"/>
    <property type="molecule type" value="Genomic_DNA"/>
</dbReference>
<dbReference type="PANTHER" id="PTHR42756">
    <property type="entry name" value="TRANSCRIPTIONAL REGULATOR, MARR"/>
    <property type="match status" value="1"/>
</dbReference>
<evidence type="ECO:0000256" key="2">
    <source>
        <dbReference type="ARBA" id="ARBA00023125"/>
    </source>
</evidence>
<dbReference type="GO" id="GO:0003700">
    <property type="term" value="F:DNA-binding transcription factor activity"/>
    <property type="evidence" value="ECO:0007669"/>
    <property type="project" value="InterPro"/>
</dbReference>
<name>A0A0M0LBS7_9BACL</name>
<evidence type="ECO:0000256" key="3">
    <source>
        <dbReference type="ARBA" id="ARBA00023163"/>
    </source>
</evidence>
<dbReference type="OrthoDB" id="166070at2"/>
<accession>A0A0M0LBS7</accession>
<evidence type="ECO:0000313" key="6">
    <source>
        <dbReference type="Proteomes" id="UP000036867"/>
    </source>
</evidence>
<dbReference type="InterPro" id="IPR036388">
    <property type="entry name" value="WH-like_DNA-bd_sf"/>
</dbReference>
<dbReference type="Proteomes" id="UP000036867">
    <property type="component" value="Unassembled WGS sequence"/>
</dbReference>
<keyword evidence="2" id="KW-0238">DNA-binding</keyword>
<dbReference type="Pfam" id="PF01047">
    <property type="entry name" value="MarR"/>
    <property type="match status" value="1"/>
</dbReference>
<evidence type="ECO:0000313" key="5">
    <source>
        <dbReference type="EMBL" id="KOO48352.1"/>
    </source>
</evidence>
<protein>
    <submittedName>
        <fullName evidence="5">MarR family transcriptional regulator</fullName>
    </submittedName>
</protein>
<dbReference type="PRINTS" id="PR00598">
    <property type="entry name" value="HTHMARR"/>
</dbReference>
<dbReference type="SUPFAM" id="SSF46785">
    <property type="entry name" value="Winged helix' DNA-binding domain"/>
    <property type="match status" value="1"/>
</dbReference>
<dbReference type="InterPro" id="IPR036390">
    <property type="entry name" value="WH_DNA-bd_sf"/>
</dbReference>
<dbReference type="PANTHER" id="PTHR42756:SF1">
    <property type="entry name" value="TRANSCRIPTIONAL REPRESSOR OF EMRAB OPERON"/>
    <property type="match status" value="1"/>
</dbReference>
<feature type="domain" description="HTH marR-type" evidence="4">
    <location>
        <begin position="3"/>
        <end position="137"/>
    </location>
</feature>
<organism evidence="5 6">
    <name type="scientific">Viridibacillus arvi</name>
    <dbReference type="NCBI Taxonomy" id="263475"/>
    <lineage>
        <taxon>Bacteria</taxon>
        <taxon>Bacillati</taxon>
        <taxon>Bacillota</taxon>
        <taxon>Bacilli</taxon>
        <taxon>Bacillales</taxon>
        <taxon>Caryophanaceae</taxon>
        <taxon>Viridibacillus</taxon>
    </lineage>
</organism>
<dbReference type="RefSeq" id="WP_053418487.1">
    <property type="nucleotide sequence ID" value="NZ_CP063302.1"/>
</dbReference>
<keyword evidence="6" id="KW-1185">Reference proteome</keyword>
<comment type="caution">
    <text evidence="5">The sequence shown here is derived from an EMBL/GenBank/DDBJ whole genome shotgun (WGS) entry which is preliminary data.</text>
</comment>
<dbReference type="AlphaFoldDB" id="A0A0M0LBS7"/>
<dbReference type="SMART" id="SM00347">
    <property type="entry name" value="HTH_MARR"/>
    <property type="match status" value="1"/>
</dbReference>